<proteinExistence type="predicted"/>
<reference evidence="1 2" key="1">
    <citation type="submission" date="2018-10" db="EMBL/GenBank/DDBJ databases">
        <title>Sequencing the genomes of 1000 actinobacteria strains.</title>
        <authorList>
            <person name="Klenk H.-P."/>
        </authorList>
    </citation>
    <scope>NUCLEOTIDE SEQUENCE [LARGE SCALE GENOMIC DNA]</scope>
    <source>
        <strain evidence="1 2">DSM 43800</strain>
    </source>
</reference>
<keyword evidence="2" id="KW-1185">Reference proteome</keyword>
<gene>
    <name evidence="1" type="ORF">C8E97_2753</name>
</gene>
<dbReference type="InterPro" id="IPR026487">
    <property type="entry name" value="CHP04141"/>
</dbReference>
<evidence type="ECO:0000313" key="1">
    <source>
        <dbReference type="EMBL" id="RKT54148.1"/>
    </source>
</evidence>
<evidence type="ECO:0000313" key="2">
    <source>
        <dbReference type="Proteomes" id="UP000282084"/>
    </source>
</evidence>
<dbReference type="OrthoDB" id="3323334at2"/>
<dbReference type="Pfam" id="PF19614">
    <property type="entry name" value="DUF6119"/>
    <property type="match status" value="1"/>
</dbReference>
<dbReference type="AlphaFoldDB" id="A0A495W2T5"/>
<organism evidence="1 2">
    <name type="scientific">Saccharothrix australiensis</name>
    <dbReference type="NCBI Taxonomy" id="2072"/>
    <lineage>
        <taxon>Bacteria</taxon>
        <taxon>Bacillati</taxon>
        <taxon>Actinomycetota</taxon>
        <taxon>Actinomycetes</taxon>
        <taxon>Pseudonocardiales</taxon>
        <taxon>Pseudonocardiaceae</taxon>
        <taxon>Saccharothrix</taxon>
    </lineage>
</organism>
<accession>A0A495W2T5</accession>
<name>A0A495W2T5_9PSEU</name>
<protein>
    <submittedName>
        <fullName evidence="1">Uncharacterized protein (TIGR04141 family)</fullName>
    </submittedName>
</protein>
<dbReference type="NCBIfam" id="TIGR04141">
    <property type="entry name" value="TIGR04141 family sporadically distributed protein"/>
    <property type="match status" value="1"/>
</dbReference>
<comment type="caution">
    <text evidence="1">The sequence shown here is derived from an EMBL/GenBank/DDBJ whole genome shotgun (WGS) entry which is preliminary data.</text>
</comment>
<dbReference type="RefSeq" id="WP_121005480.1">
    <property type="nucleotide sequence ID" value="NZ_RBXO01000001.1"/>
</dbReference>
<dbReference type="Proteomes" id="UP000282084">
    <property type="component" value="Unassembled WGS sequence"/>
</dbReference>
<dbReference type="EMBL" id="RBXO01000001">
    <property type="protein sequence ID" value="RKT54148.1"/>
    <property type="molecule type" value="Genomic_DNA"/>
</dbReference>
<sequence>MPRPRSTTTPKTLYRFEGGLDLVDYLVSLTQHDIHENREVRIGEVTGRLVTGRFGSDQPEWAPFIQSITDVAVDLPSALPFAVLLVPMPPWTYAIACGSGHHLLDDQMMEQGFGLMFGIRRLDPDRLGTLARTALDATARHVETSFPGGSDIGGFDLERFGELVNRVGGLADLSGLTYDRDNAKPCRIKTSTSLTVPLARDPRDLLRDLAVIGEIVDRADDDSPLQFIGQIRAVKPGHPRYSELEQRLAEALGGDDRFGPLDVAWPANVVRAADDAYSFAVSGGGGALFAAPLEIGDVLGLLTAVPVEERVAEIARVRVTPCADDAGVEALAAATPLRKWVSFETTIDSVRYCYHHGGWVRIGEGFVEQLHNQVGGLLSRRSALSFPLWTPTGKQNDEHLYCRQAASQLGGIVLDRDLATTPLHKKFELCDLVGPSGEIVHVKWLGGAPAASHLLTQAQVSAESLRFEPEALVEFNRRVAVADPTLVKSDGPTTVVLAAAGRPWNVDRLFSLSQLSLLRLDQRMRRLGLRLEFADIPYVAKRKRSTLAA</sequence>